<evidence type="ECO:0000313" key="4">
    <source>
        <dbReference type="Proteomes" id="UP000001357"/>
    </source>
</evidence>
<reference evidence="3 4" key="1">
    <citation type="journal article" date="2008" name="Nature">
        <title>The genome of the choanoflagellate Monosiga brevicollis and the origin of metazoans.</title>
        <authorList>
            <consortium name="JGI Sequencing"/>
            <person name="King N."/>
            <person name="Westbrook M.J."/>
            <person name="Young S.L."/>
            <person name="Kuo A."/>
            <person name="Abedin M."/>
            <person name="Chapman J."/>
            <person name="Fairclough S."/>
            <person name="Hellsten U."/>
            <person name="Isogai Y."/>
            <person name="Letunic I."/>
            <person name="Marr M."/>
            <person name="Pincus D."/>
            <person name="Putnam N."/>
            <person name="Rokas A."/>
            <person name="Wright K.J."/>
            <person name="Zuzow R."/>
            <person name="Dirks W."/>
            <person name="Good M."/>
            <person name="Goodstein D."/>
            <person name="Lemons D."/>
            <person name="Li W."/>
            <person name="Lyons J.B."/>
            <person name="Morris A."/>
            <person name="Nichols S."/>
            <person name="Richter D.J."/>
            <person name="Salamov A."/>
            <person name="Bork P."/>
            <person name="Lim W.A."/>
            <person name="Manning G."/>
            <person name="Miller W.T."/>
            <person name="McGinnis W."/>
            <person name="Shapiro H."/>
            <person name="Tjian R."/>
            <person name="Grigoriev I.V."/>
            <person name="Rokhsar D."/>
        </authorList>
    </citation>
    <scope>NUCLEOTIDE SEQUENCE [LARGE SCALE GENOMIC DNA]</scope>
    <source>
        <strain evidence="4">MX1 / ATCC 50154</strain>
    </source>
</reference>
<keyword evidence="2" id="KW-0472">Membrane</keyword>
<dbReference type="GO" id="GO:0005789">
    <property type="term" value="C:endoplasmic reticulum membrane"/>
    <property type="evidence" value="ECO:0000318"/>
    <property type="project" value="GO_Central"/>
</dbReference>
<evidence type="ECO:0000256" key="1">
    <source>
        <dbReference type="SAM" id="MobiDB-lite"/>
    </source>
</evidence>
<dbReference type="KEGG" id="mbr:MONBRDRAFT_22347"/>
<proteinExistence type="predicted"/>
<keyword evidence="2" id="KW-0812">Transmembrane</keyword>
<sequence length="108" mass="11576">MPPVGENGILYDVVESIYTPGLNGGVVIVLAAILLVLFMVNVFLLVVVGPNIHVIVLLCLTVILSGLMIWVIPQITEAQNNAKKEQTGSEAESSDKPSEDTTESKKDN</sequence>
<dbReference type="InterPro" id="IPR013945">
    <property type="entry name" value="Pkr1"/>
</dbReference>
<evidence type="ECO:0000256" key="2">
    <source>
        <dbReference type="SAM" id="Phobius"/>
    </source>
</evidence>
<dbReference type="AlphaFoldDB" id="A9UQB3"/>
<dbReference type="Proteomes" id="UP000001357">
    <property type="component" value="Unassembled WGS sequence"/>
</dbReference>
<feature type="transmembrane region" description="Helical" evidence="2">
    <location>
        <begin position="54"/>
        <end position="72"/>
    </location>
</feature>
<feature type="compositionally biased region" description="Basic and acidic residues" evidence="1">
    <location>
        <begin position="82"/>
        <end position="108"/>
    </location>
</feature>
<organism evidence="3 4">
    <name type="scientific">Monosiga brevicollis</name>
    <name type="common">Choanoflagellate</name>
    <dbReference type="NCBI Taxonomy" id="81824"/>
    <lineage>
        <taxon>Eukaryota</taxon>
        <taxon>Choanoflagellata</taxon>
        <taxon>Craspedida</taxon>
        <taxon>Salpingoecidae</taxon>
        <taxon>Monosiga</taxon>
    </lineage>
</organism>
<name>A9UQB3_MONBE</name>
<evidence type="ECO:0000313" key="3">
    <source>
        <dbReference type="EMBL" id="EDQ93018.1"/>
    </source>
</evidence>
<feature type="transmembrane region" description="Helical" evidence="2">
    <location>
        <begin position="26"/>
        <end position="47"/>
    </location>
</feature>
<accession>A9UQB3</accession>
<dbReference type="PANTHER" id="PTHR28251:SF1">
    <property type="entry name" value="V-TYPE ATPASE ASSEMBLY FACTOR PKR1"/>
    <property type="match status" value="1"/>
</dbReference>
<dbReference type="InParanoid" id="A9UQB3"/>
<feature type="region of interest" description="Disordered" evidence="1">
    <location>
        <begin position="80"/>
        <end position="108"/>
    </location>
</feature>
<keyword evidence="2" id="KW-1133">Transmembrane helix</keyword>
<dbReference type="EMBL" id="CH991543">
    <property type="protein sequence ID" value="EDQ93018.1"/>
    <property type="molecule type" value="Genomic_DNA"/>
</dbReference>
<dbReference type="RefSeq" id="XP_001742780.1">
    <property type="nucleotide sequence ID" value="XM_001742728.1"/>
</dbReference>
<protein>
    <submittedName>
        <fullName evidence="3">Uncharacterized protein</fullName>
    </submittedName>
</protein>
<dbReference type="OMA" id="WVIPQIT"/>
<dbReference type="PANTHER" id="PTHR28251">
    <property type="entry name" value="V-TYPE ATPASE ASSEMBLY FACTOR PKR1"/>
    <property type="match status" value="1"/>
</dbReference>
<keyword evidence="4" id="KW-1185">Reference proteome</keyword>
<dbReference type="GO" id="GO:0070072">
    <property type="term" value="P:vacuolar proton-transporting V-type ATPase complex assembly"/>
    <property type="evidence" value="ECO:0000318"/>
    <property type="project" value="GO_Central"/>
</dbReference>
<dbReference type="Pfam" id="PF08636">
    <property type="entry name" value="Pkr1"/>
    <property type="match status" value="1"/>
</dbReference>
<dbReference type="GeneID" id="5887391"/>
<gene>
    <name evidence="3" type="ORF">MONBRDRAFT_22347</name>
</gene>